<keyword evidence="5" id="KW-0444">Lipid biosynthesis</keyword>
<evidence type="ECO:0000256" key="12">
    <source>
        <dbReference type="ARBA" id="ARBA00029757"/>
    </source>
</evidence>
<dbReference type="InterPro" id="IPR003758">
    <property type="entry name" value="LpxK"/>
</dbReference>
<reference evidence="13 14" key="1">
    <citation type="journal article" date="2018" name="ISME J.">
        <title>A methanotrophic archaeon couples anaerobic oxidation of methane to Fe(III) reduction.</title>
        <authorList>
            <person name="Cai C."/>
            <person name="Leu A.O."/>
            <person name="Xie G.J."/>
            <person name="Guo J."/>
            <person name="Feng Y."/>
            <person name="Zhao J.X."/>
            <person name="Tyson G.W."/>
            <person name="Yuan Z."/>
            <person name="Hu S."/>
        </authorList>
    </citation>
    <scope>NUCLEOTIDE SEQUENCE [LARGE SCALE GENOMIC DNA]</scope>
    <source>
        <strain evidence="13">FeB_12</strain>
    </source>
</reference>
<evidence type="ECO:0000256" key="8">
    <source>
        <dbReference type="ARBA" id="ARBA00022741"/>
    </source>
</evidence>
<protein>
    <recommendedName>
        <fullName evidence="4">Tetraacyldisaccharide 4'-kinase</fullName>
        <ecNumber evidence="3">2.7.1.130</ecNumber>
    </recommendedName>
    <alternativeName>
        <fullName evidence="12">Lipid A 4'-kinase</fullName>
    </alternativeName>
</protein>
<evidence type="ECO:0000256" key="5">
    <source>
        <dbReference type="ARBA" id="ARBA00022516"/>
    </source>
</evidence>
<evidence type="ECO:0000256" key="3">
    <source>
        <dbReference type="ARBA" id="ARBA00012071"/>
    </source>
</evidence>
<evidence type="ECO:0000256" key="2">
    <source>
        <dbReference type="ARBA" id="ARBA00004870"/>
    </source>
</evidence>
<evidence type="ECO:0000256" key="10">
    <source>
        <dbReference type="ARBA" id="ARBA00022840"/>
    </source>
</evidence>
<dbReference type="Pfam" id="PF02606">
    <property type="entry name" value="LpxK"/>
    <property type="match status" value="1"/>
</dbReference>
<dbReference type="GO" id="GO:0005886">
    <property type="term" value="C:plasma membrane"/>
    <property type="evidence" value="ECO:0007669"/>
    <property type="project" value="TreeGrafter"/>
</dbReference>
<dbReference type="AlphaFoldDB" id="A0A855X213"/>
<proteinExistence type="predicted"/>
<dbReference type="EMBL" id="PQAP01000153">
    <property type="protein sequence ID" value="PWB70176.1"/>
    <property type="molecule type" value="Genomic_DNA"/>
</dbReference>
<evidence type="ECO:0000256" key="11">
    <source>
        <dbReference type="ARBA" id="ARBA00023098"/>
    </source>
</evidence>
<comment type="caution">
    <text evidence="13">The sequence shown here is derived from an EMBL/GenBank/DDBJ whole genome shotgun (WGS) entry which is preliminary data.</text>
</comment>
<dbReference type="GO" id="GO:0009245">
    <property type="term" value="P:lipid A biosynthetic process"/>
    <property type="evidence" value="ECO:0007669"/>
    <property type="project" value="UniProtKB-KW"/>
</dbReference>
<name>A0A855X213_9BACT</name>
<keyword evidence="6" id="KW-0441">Lipid A biosynthesis</keyword>
<keyword evidence="10" id="KW-0067">ATP-binding</keyword>
<comment type="pathway">
    <text evidence="2">Glycolipid biosynthesis; lipid IV(A) biosynthesis; lipid IV(A) from (3R)-3-hydroxytetradecanoyl-[acyl-carrier-protein] and UDP-N-acetyl-alpha-D-glucosamine: step 6/6.</text>
</comment>
<dbReference type="EC" id="2.7.1.130" evidence="3"/>
<evidence type="ECO:0000313" key="14">
    <source>
        <dbReference type="Proteomes" id="UP000250918"/>
    </source>
</evidence>
<dbReference type="GO" id="GO:0009244">
    <property type="term" value="P:lipopolysaccharide core region biosynthetic process"/>
    <property type="evidence" value="ECO:0007669"/>
    <property type="project" value="TreeGrafter"/>
</dbReference>
<evidence type="ECO:0000256" key="1">
    <source>
        <dbReference type="ARBA" id="ARBA00002274"/>
    </source>
</evidence>
<keyword evidence="11" id="KW-0443">Lipid metabolism</keyword>
<evidence type="ECO:0000256" key="6">
    <source>
        <dbReference type="ARBA" id="ARBA00022556"/>
    </source>
</evidence>
<evidence type="ECO:0000256" key="7">
    <source>
        <dbReference type="ARBA" id="ARBA00022679"/>
    </source>
</evidence>
<evidence type="ECO:0000256" key="9">
    <source>
        <dbReference type="ARBA" id="ARBA00022777"/>
    </source>
</evidence>
<accession>A0A855X213</accession>
<dbReference type="PANTHER" id="PTHR42724">
    <property type="entry name" value="TETRAACYLDISACCHARIDE 4'-KINASE"/>
    <property type="match status" value="1"/>
</dbReference>
<feature type="non-terminal residue" evidence="13">
    <location>
        <position position="1"/>
    </location>
</feature>
<dbReference type="PANTHER" id="PTHR42724:SF1">
    <property type="entry name" value="TETRAACYLDISACCHARIDE 4'-KINASE, MITOCHONDRIAL-RELATED"/>
    <property type="match status" value="1"/>
</dbReference>
<keyword evidence="9" id="KW-0418">Kinase</keyword>
<comment type="function">
    <text evidence="1">Transfers the gamma-phosphate of ATP to the 4'-position of a tetraacyldisaccharide 1-phosphate intermediate (termed DS-1-P) to form tetraacyldisaccharide 1,4'-bis-phosphate (lipid IVA).</text>
</comment>
<dbReference type="UniPathway" id="UPA00359">
    <property type="reaction ID" value="UER00482"/>
</dbReference>
<evidence type="ECO:0000256" key="4">
    <source>
        <dbReference type="ARBA" id="ARBA00016436"/>
    </source>
</evidence>
<dbReference type="Proteomes" id="UP000250918">
    <property type="component" value="Unassembled WGS sequence"/>
</dbReference>
<organism evidence="13 14">
    <name type="scientific">candidate division GN15 bacterium</name>
    <dbReference type="NCBI Taxonomy" id="2072418"/>
    <lineage>
        <taxon>Bacteria</taxon>
        <taxon>candidate division GN15</taxon>
    </lineage>
</organism>
<keyword evidence="8" id="KW-0547">Nucleotide-binding</keyword>
<gene>
    <name evidence="13" type="ORF">C3F09_09485</name>
</gene>
<dbReference type="GO" id="GO:0005524">
    <property type="term" value="F:ATP binding"/>
    <property type="evidence" value="ECO:0007669"/>
    <property type="project" value="UniProtKB-KW"/>
</dbReference>
<evidence type="ECO:0000313" key="13">
    <source>
        <dbReference type="EMBL" id="PWB70176.1"/>
    </source>
</evidence>
<keyword evidence="7" id="KW-0808">Transferase</keyword>
<dbReference type="GO" id="GO:0009029">
    <property type="term" value="F:lipid-A 4'-kinase activity"/>
    <property type="evidence" value="ECO:0007669"/>
    <property type="project" value="UniProtKB-EC"/>
</dbReference>
<sequence length="184" mass="21131">EERLLRPFPYGILREPLSALGRAHAIVLTRTDLEPGIPNFRELLSRFCPQAEVISSSFKISELVSSDGRYAIKLLQVRSAFLFAGIASFESLLRQVRPMVRKLDFALELADHQRYNRPLLYRIKSMADRFGSECILTTGKDWVKMGHFDFGRESYYLELEVELQPSAEQFMNTLAQIVKTGQDK</sequence>